<dbReference type="AlphaFoldDB" id="A0A516RF25"/>
<feature type="compositionally biased region" description="Low complexity" evidence="1">
    <location>
        <begin position="44"/>
        <end position="67"/>
    </location>
</feature>
<feature type="compositionally biased region" description="Basic and acidic residues" evidence="1">
    <location>
        <begin position="77"/>
        <end position="87"/>
    </location>
</feature>
<dbReference type="EMBL" id="CP040916">
    <property type="protein sequence ID" value="QDQ14260.1"/>
    <property type="molecule type" value="Genomic_DNA"/>
</dbReference>
<accession>A0A516RF25</accession>
<evidence type="ECO:0000256" key="2">
    <source>
        <dbReference type="SAM" id="Phobius"/>
    </source>
</evidence>
<evidence type="ECO:0008006" key="5">
    <source>
        <dbReference type="Google" id="ProtNLM"/>
    </source>
</evidence>
<dbReference type="Proteomes" id="UP000316806">
    <property type="component" value="Chromosome"/>
</dbReference>
<feature type="transmembrane region" description="Helical" evidence="2">
    <location>
        <begin position="277"/>
        <end position="294"/>
    </location>
</feature>
<feature type="transmembrane region" description="Helical" evidence="2">
    <location>
        <begin position="300"/>
        <end position="324"/>
    </location>
</feature>
<keyword evidence="2" id="KW-0812">Transmembrane</keyword>
<feature type="transmembrane region" description="Helical" evidence="2">
    <location>
        <begin position="402"/>
        <end position="422"/>
    </location>
</feature>
<protein>
    <recommendedName>
        <fullName evidence="5">Integral membrane protein</fullName>
    </recommendedName>
</protein>
<sequence length="505" mass="51728">MSGPMALPPRNDGVDGLAERRRPSWALPDHAPDPGAPPRRRRPSWAGAEPEAAPTPRRPRPTACPRTPGGGTRPTGRRPELRPARADDPVDALAADLAEDIGAAVHAYEVAAVLESQGMTGERIQREYGHRDLFSLAAALYQRVPRSHPEPPLPPDPWRPDHAKCALRGLLFALPGTAYLLAAGAWGEEGPHGLIAAALVSWAWSQALSHRAYVRLVTGRHEAARTLLRGGTAGVGCASLTGLAVAGPGPAAVFAAGQSCYLAAAGVLLVLGRERRLAVALLPVAAGAAVLPWWDPPTALGLGLPVLTVLLAAGAAGRALRAALATAPAAGAPPRLVRSVPYGLFGLAAGTLVTAAGTRDPYAVIVLTLSMGPAEWLLYRFRGLAVAALRASTTPLGFRLRAVRALGLCVAAYLASLAPGIPLTDASPAPLLALGAALWTALLLQAFGVAWPSAALCLGAAAVATALPRLSDLPASTAQLVGCTAAALALFAAAVRHLGSPTAHS</sequence>
<evidence type="ECO:0000313" key="4">
    <source>
        <dbReference type="Proteomes" id="UP000316806"/>
    </source>
</evidence>
<evidence type="ECO:0000313" key="3">
    <source>
        <dbReference type="EMBL" id="QDQ14260.1"/>
    </source>
</evidence>
<feature type="transmembrane region" description="Helical" evidence="2">
    <location>
        <begin position="251"/>
        <end position="270"/>
    </location>
</feature>
<feature type="region of interest" description="Disordered" evidence="1">
    <location>
        <begin position="1"/>
        <end position="87"/>
    </location>
</feature>
<proteinExistence type="predicted"/>
<reference evidence="3 4" key="1">
    <citation type="journal article" date="2019" name="J. Ind. Microbiol. Biotechnol.">
        <title>The complete genomic sequence of Streptomyces spectabilis NRRL-2792 and identification of secondary metabolite biosynthetic gene clusters.</title>
        <authorList>
            <person name="Sinha A."/>
            <person name="Phillips-Salemka S."/>
            <person name="Niraula T.A."/>
            <person name="Short K.A."/>
            <person name="Niraula N.P."/>
        </authorList>
    </citation>
    <scope>NUCLEOTIDE SEQUENCE [LARGE SCALE GENOMIC DNA]</scope>
    <source>
        <strain evidence="3 4">NRRL 2792</strain>
    </source>
</reference>
<feature type="transmembrane region" description="Helical" evidence="2">
    <location>
        <begin position="442"/>
        <end position="467"/>
    </location>
</feature>
<feature type="transmembrane region" description="Helical" evidence="2">
    <location>
        <begin position="479"/>
        <end position="499"/>
    </location>
</feature>
<keyword evidence="2" id="KW-1133">Transmembrane helix</keyword>
<dbReference type="RefSeq" id="WP_144321473.1">
    <property type="nucleotide sequence ID" value="NZ_CP040916.1"/>
</dbReference>
<keyword evidence="2" id="KW-0472">Membrane</keyword>
<evidence type="ECO:0000256" key="1">
    <source>
        <dbReference type="SAM" id="MobiDB-lite"/>
    </source>
</evidence>
<name>A0A516RF25_STRST</name>
<feature type="transmembrane region" description="Helical" evidence="2">
    <location>
        <begin position="362"/>
        <end position="381"/>
    </location>
</feature>
<gene>
    <name evidence="3" type="ORF">FH965_29855</name>
</gene>
<feature type="transmembrane region" description="Helical" evidence="2">
    <location>
        <begin position="336"/>
        <end position="356"/>
    </location>
</feature>
<organism evidence="3 4">
    <name type="scientific">Streptomyces spectabilis</name>
    <dbReference type="NCBI Taxonomy" id="68270"/>
    <lineage>
        <taxon>Bacteria</taxon>
        <taxon>Bacillati</taxon>
        <taxon>Actinomycetota</taxon>
        <taxon>Actinomycetes</taxon>
        <taxon>Kitasatosporales</taxon>
        <taxon>Streptomycetaceae</taxon>
        <taxon>Streptomyces</taxon>
    </lineage>
</organism>